<proteinExistence type="predicted"/>
<sequence>MPAYIAGTTPAPVTSSVLLPFRLYINKMPEATPLKAMSALYIPAIALYRVYRKDLDIGIQQYVI</sequence>
<evidence type="ECO:0000313" key="1">
    <source>
        <dbReference type="EMBL" id="GAA4422665.1"/>
    </source>
</evidence>
<protein>
    <submittedName>
        <fullName evidence="1">Uncharacterized protein</fullName>
    </submittedName>
</protein>
<organism evidence="1 2">
    <name type="scientific">Pontibacter saemangeumensis</name>
    <dbReference type="NCBI Taxonomy" id="1084525"/>
    <lineage>
        <taxon>Bacteria</taxon>
        <taxon>Pseudomonadati</taxon>
        <taxon>Bacteroidota</taxon>
        <taxon>Cytophagia</taxon>
        <taxon>Cytophagales</taxon>
        <taxon>Hymenobacteraceae</taxon>
        <taxon>Pontibacter</taxon>
    </lineage>
</organism>
<accession>A0ABP8L6I7</accession>
<reference evidence="2" key="1">
    <citation type="journal article" date="2019" name="Int. J. Syst. Evol. Microbiol.">
        <title>The Global Catalogue of Microorganisms (GCM) 10K type strain sequencing project: providing services to taxonomists for standard genome sequencing and annotation.</title>
        <authorList>
            <consortium name="The Broad Institute Genomics Platform"/>
            <consortium name="The Broad Institute Genome Sequencing Center for Infectious Disease"/>
            <person name="Wu L."/>
            <person name="Ma J."/>
        </authorList>
    </citation>
    <scope>NUCLEOTIDE SEQUENCE [LARGE SCALE GENOMIC DNA]</scope>
    <source>
        <strain evidence="2">JCM 17926</strain>
    </source>
</reference>
<dbReference type="Proteomes" id="UP001500552">
    <property type="component" value="Unassembled WGS sequence"/>
</dbReference>
<dbReference type="EMBL" id="BAABHC010000001">
    <property type="protein sequence ID" value="GAA4422665.1"/>
    <property type="molecule type" value="Genomic_DNA"/>
</dbReference>
<gene>
    <name evidence="1" type="ORF">GCM10023188_00510</name>
</gene>
<name>A0ABP8L6I7_9BACT</name>
<comment type="caution">
    <text evidence="1">The sequence shown here is derived from an EMBL/GenBank/DDBJ whole genome shotgun (WGS) entry which is preliminary data.</text>
</comment>
<evidence type="ECO:0000313" key="2">
    <source>
        <dbReference type="Proteomes" id="UP001500552"/>
    </source>
</evidence>
<keyword evidence="2" id="KW-1185">Reference proteome</keyword>